<dbReference type="AlphaFoldDB" id="A0A0B7BDZ3"/>
<accession>A0A0B7BDZ3</accession>
<name>A0A0B7BDZ3_9EUPU</name>
<proteinExistence type="predicted"/>
<gene>
    <name evidence="1" type="primary">ORF183248</name>
</gene>
<feature type="non-terminal residue" evidence="1">
    <location>
        <position position="1"/>
    </location>
</feature>
<sequence>HLGFDRTGLEAYLEHFRDYTSQRNENGYKLNKLCNQHDLIITNTVVSHTFIPGINGTT</sequence>
<organism evidence="1">
    <name type="scientific">Arion vulgaris</name>
    <dbReference type="NCBI Taxonomy" id="1028688"/>
    <lineage>
        <taxon>Eukaryota</taxon>
        <taxon>Metazoa</taxon>
        <taxon>Spiralia</taxon>
        <taxon>Lophotrochozoa</taxon>
        <taxon>Mollusca</taxon>
        <taxon>Gastropoda</taxon>
        <taxon>Heterobranchia</taxon>
        <taxon>Euthyneura</taxon>
        <taxon>Panpulmonata</taxon>
        <taxon>Eupulmonata</taxon>
        <taxon>Stylommatophora</taxon>
        <taxon>Helicina</taxon>
        <taxon>Arionoidea</taxon>
        <taxon>Arionidae</taxon>
        <taxon>Arion</taxon>
    </lineage>
</organism>
<reference evidence="1" key="1">
    <citation type="submission" date="2014-12" db="EMBL/GenBank/DDBJ databases">
        <title>Insight into the proteome of Arion vulgaris.</title>
        <authorList>
            <person name="Aradska J."/>
            <person name="Bulat T."/>
            <person name="Smidak R."/>
            <person name="Sarate P."/>
            <person name="Gangsoo J."/>
            <person name="Sialana F."/>
            <person name="Bilban M."/>
            <person name="Lubec G."/>
        </authorList>
    </citation>
    <scope>NUCLEOTIDE SEQUENCE</scope>
    <source>
        <tissue evidence="1">Skin</tissue>
    </source>
</reference>
<dbReference type="EMBL" id="HACG01044629">
    <property type="protein sequence ID" value="CEK91494.1"/>
    <property type="molecule type" value="Transcribed_RNA"/>
</dbReference>
<protein>
    <submittedName>
        <fullName evidence="1">Uncharacterized protein</fullName>
    </submittedName>
</protein>
<evidence type="ECO:0000313" key="1">
    <source>
        <dbReference type="EMBL" id="CEK91494.1"/>
    </source>
</evidence>